<gene>
    <name evidence="1" type="ORF">E3U43_011602</name>
</gene>
<reference evidence="1" key="1">
    <citation type="submission" date="2018-11" db="EMBL/GenBank/DDBJ databases">
        <title>The sequence and de novo assembly of Larimichthys crocea genome using PacBio and Hi-C technologies.</title>
        <authorList>
            <person name="Xu P."/>
            <person name="Chen B."/>
            <person name="Zhou Z."/>
            <person name="Ke Q."/>
            <person name="Wu Y."/>
            <person name="Bai H."/>
            <person name="Pu F."/>
        </authorList>
    </citation>
    <scope>NUCLEOTIDE SEQUENCE</scope>
    <source>
        <tissue evidence="1">Muscle</tissue>
    </source>
</reference>
<sequence>MGNNVLQPFPAFPLAISVRKIETSGMYIDKNIHTVFPEGNHTECANDIKTNLGYCVLQVSGMRIYTSGEVEAVNGTDVRLKCTFQSSSPINPNTIIISWSFRPLKPGREESVFYYQQRPYPPVEGIFRKRISWAGDVMGRDASIIIQQVKFTYNGTYICQVKNPPDVHGSVGEIRLRVVISASFSELLLLALAIGGGIAAVVLLLIIIFSCRRCRKRRQRQLEGNEEAPRKERKDPTACHPSRAVHLYLSETSIEIDSSDGMISEASTKDPSSSEDEGPSSDDDDGGRSTPRSAGETETLSHDERDYERNFMESLTQLGLVFFRPIVMRVNSFSHLKMRRPHRGSTALNVVLLLYLVTFFAPSLVSSITVSTPAELHASKGDTVTFSCTFTSSSSPTSKMTVDWSYRPQSGGPPQTFFHFSSRAFPPLNGQFSGRIRWQGSPAQGEASISLINATLNDNGTYTCSVRNPPDVHGSPTSHTVLTVTPKAPSIRFSDVAVLLAFILLPSGIITLILIGRMLCPKKRRSQSKTYRSPIEVTEGEEYGIHPPEDKVKRPSCCELYLMKFDRCTNELTSTGDVVSQVIGQHAR</sequence>
<organism evidence="1 2">
    <name type="scientific">Larimichthys crocea</name>
    <name type="common">Large yellow croaker</name>
    <name type="synonym">Pseudosciaena crocea</name>
    <dbReference type="NCBI Taxonomy" id="215358"/>
    <lineage>
        <taxon>Eukaryota</taxon>
        <taxon>Metazoa</taxon>
        <taxon>Chordata</taxon>
        <taxon>Craniata</taxon>
        <taxon>Vertebrata</taxon>
        <taxon>Euteleostomi</taxon>
        <taxon>Actinopterygii</taxon>
        <taxon>Neopterygii</taxon>
        <taxon>Teleostei</taxon>
        <taxon>Neoteleostei</taxon>
        <taxon>Acanthomorphata</taxon>
        <taxon>Eupercaria</taxon>
        <taxon>Sciaenidae</taxon>
        <taxon>Larimichthys</taxon>
    </lineage>
</organism>
<proteinExistence type="predicted"/>
<evidence type="ECO:0000313" key="2">
    <source>
        <dbReference type="Proteomes" id="UP000793456"/>
    </source>
</evidence>
<dbReference type="EMBL" id="CM011691">
    <property type="protein sequence ID" value="TMS07509.1"/>
    <property type="molecule type" value="Genomic_DNA"/>
</dbReference>
<comment type="caution">
    <text evidence="1">The sequence shown here is derived from an EMBL/GenBank/DDBJ whole genome shotgun (WGS) entry which is preliminary data.</text>
</comment>
<dbReference type="Proteomes" id="UP000793456">
    <property type="component" value="Chromosome XVIII"/>
</dbReference>
<protein>
    <submittedName>
        <fullName evidence="1">Uncharacterized protein</fullName>
    </submittedName>
</protein>
<accession>A0ACD3QKZ2</accession>
<name>A0ACD3QKZ2_LARCR</name>
<keyword evidence="2" id="KW-1185">Reference proteome</keyword>
<evidence type="ECO:0000313" key="1">
    <source>
        <dbReference type="EMBL" id="TMS07509.1"/>
    </source>
</evidence>